<dbReference type="Proteomes" id="UP001165962">
    <property type="component" value="Unassembled WGS sequence"/>
</dbReference>
<reference evidence="1" key="1">
    <citation type="submission" date="2020-03" db="EMBL/GenBank/DDBJ databases">
        <title>Draft sequencing of Paenibacilllus sp. S3N08.</title>
        <authorList>
            <person name="Kim D.-U."/>
        </authorList>
    </citation>
    <scope>NUCLEOTIDE SEQUENCE</scope>
    <source>
        <strain evidence="1">S3N08</strain>
    </source>
</reference>
<proteinExistence type="predicted"/>
<keyword evidence="2" id="KW-1185">Reference proteome</keyword>
<organism evidence="1 2">
    <name type="scientific">Paenibacillus agricola</name>
    <dbReference type="NCBI Taxonomy" id="2716264"/>
    <lineage>
        <taxon>Bacteria</taxon>
        <taxon>Bacillati</taxon>
        <taxon>Bacillota</taxon>
        <taxon>Bacilli</taxon>
        <taxon>Bacillales</taxon>
        <taxon>Paenibacillaceae</taxon>
        <taxon>Paenibacillus</taxon>
    </lineage>
</organism>
<comment type="caution">
    <text evidence="1">The sequence shown here is derived from an EMBL/GenBank/DDBJ whole genome shotgun (WGS) entry which is preliminary data.</text>
</comment>
<name>A0ABX0J0U1_9BACL</name>
<evidence type="ECO:0000313" key="2">
    <source>
        <dbReference type="Proteomes" id="UP001165962"/>
    </source>
</evidence>
<evidence type="ECO:0000313" key="1">
    <source>
        <dbReference type="EMBL" id="NHN29588.1"/>
    </source>
</evidence>
<sequence length="102" mass="11648">MLVSLNFTVKGKVAIENFTNDELLEIFARYINTLTKKYAVDVVVPIEDNQEIVAKGSIKVTLKNVNCDVDVFFKELGRDIKIPLKKRLDGKLDNVFKTEMLK</sequence>
<dbReference type="RefSeq" id="WP_166147685.1">
    <property type="nucleotide sequence ID" value="NZ_JAAOIW010000002.1"/>
</dbReference>
<gene>
    <name evidence="1" type="ORF">G9U52_07040</name>
</gene>
<protein>
    <submittedName>
        <fullName evidence="1">Uncharacterized protein</fullName>
    </submittedName>
</protein>
<dbReference type="EMBL" id="JAAOIW010000002">
    <property type="protein sequence ID" value="NHN29588.1"/>
    <property type="molecule type" value="Genomic_DNA"/>
</dbReference>
<accession>A0ABX0J0U1</accession>